<comment type="caution">
    <text evidence="9">The sequence shown here is derived from an EMBL/GenBank/DDBJ whole genome shotgun (WGS) entry which is preliminary data.</text>
</comment>
<feature type="transmembrane region" description="Helical" evidence="7">
    <location>
        <begin position="386"/>
        <end position="404"/>
    </location>
</feature>
<dbReference type="AlphaFoldDB" id="A0A372J8N6"/>
<feature type="transmembrane region" description="Helical" evidence="7">
    <location>
        <begin position="206"/>
        <end position="226"/>
    </location>
</feature>
<feature type="transmembrane region" description="Helical" evidence="7">
    <location>
        <begin position="74"/>
        <end position="93"/>
    </location>
</feature>
<dbReference type="Gene3D" id="1.20.1250.20">
    <property type="entry name" value="MFS general substrate transporter like domains"/>
    <property type="match status" value="2"/>
</dbReference>
<dbReference type="PANTHER" id="PTHR23517">
    <property type="entry name" value="RESISTANCE PROTEIN MDTM, PUTATIVE-RELATED-RELATED"/>
    <property type="match status" value="1"/>
</dbReference>
<dbReference type="InterPro" id="IPR036259">
    <property type="entry name" value="MFS_trans_sf"/>
</dbReference>
<feature type="transmembrane region" description="Helical" evidence="7">
    <location>
        <begin position="359"/>
        <end position="380"/>
    </location>
</feature>
<evidence type="ECO:0000256" key="4">
    <source>
        <dbReference type="ARBA" id="ARBA00022692"/>
    </source>
</evidence>
<feature type="transmembrane region" description="Helical" evidence="7">
    <location>
        <begin position="12"/>
        <end position="35"/>
    </location>
</feature>
<feature type="transmembrane region" description="Helical" evidence="7">
    <location>
        <begin position="138"/>
        <end position="158"/>
    </location>
</feature>
<evidence type="ECO:0000256" key="6">
    <source>
        <dbReference type="ARBA" id="ARBA00023136"/>
    </source>
</evidence>
<evidence type="ECO:0000256" key="3">
    <source>
        <dbReference type="ARBA" id="ARBA00022475"/>
    </source>
</evidence>
<feature type="transmembrane region" description="Helical" evidence="7">
    <location>
        <begin position="320"/>
        <end position="338"/>
    </location>
</feature>
<name>A0A372J8N6_9ACTN</name>
<proteinExistence type="predicted"/>
<dbReference type="PANTHER" id="PTHR23517:SF3">
    <property type="entry name" value="INTEGRAL MEMBRANE TRANSPORT PROTEIN"/>
    <property type="match status" value="1"/>
</dbReference>
<dbReference type="Proteomes" id="UP000261811">
    <property type="component" value="Unassembled WGS sequence"/>
</dbReference>
<gene>
    <name evidence="9" type="ORF">DZF91_38555</name>
</gene>
<dbReference type="Pfam" id="PF07690">
    <property type="entry name" value="MFS_1"/>
    <property type="match status" value="1"/>
</dbReference>
<dbReference type="PROSITE" id="PS50850">
    <property type="entry name" value="MFS"/>
    <property type="match status" value="1"/>
</dbReference>
<reference evidence="9 10" key="1">
    <citation type="submission" date="2018-08" db="EMBL/GenBank/DDBJ databases">
        <title>Actinomadura jelena sp. nov., a novel Actinomycete isolated from soil in Chad.</title>
        <authorList>
            <person name="Shi L."/>
        </authorList>
    </citation>
    <scope>NUCLEOTIDE SEQUENCE [LARGE SCALE GENOMIC DNA]</scope>
    <source>
        <strain evidence="9 10">NEAU-G17</strain>
    </source>
</reference>
<organism evidence="9 10">
    <name type="scientific">Actinomadura logoneensis</name>
    <dbReference type="NCBI Taxonomy" id="2293572"/>
    <lineage>
        <taxon>Bacteria</taxon>
        <taxon>Bacillati</taxon>
        <taxon>Actinomycetota</taxon>
        <taxon>Actinomycetes</taxon>
        <taxon>Streptosporangiales</taxon>
        <taxon>Thermomonosporaceae</taxon>
        <taxon>Actinomadura</taxon>
    </lineage>
</organism>
<accession>A0A372J8N6</accession>
<evidence type="ECO:0000313" key="9">
    <source>
        <dbReference type="EMBL" id="RFU36343.1"/>
    </source>
</evidence>
<feature type="transmembrane region" description="Helical" evidence="7">
    <location>
        <begin position="99"/>
        <end position="118"/>
    </location>
</feature>
<dbReference type="OrthoDB" id="9793283at2"/>
<keyword evidence="6 7" id="KW-0472">Membrane</keyword>
<keyword evidence="5 7" id="KW-1133">Transmembrane helix</keyword>
<dbReference type="InterPro" id="IPR050171">
    <property type="entry name" value="MFS_Transporters"/>
</dbReference>
<keyword evidence="2" id="KW-0813">Transport</keyword>
<evidence type="ECO:0000256" key="1">
    <source>
        <dbReference type="ARBA" id="ARBA00004651"/>
    </source>
</evidence>
<sequence length="425" mass="46071">MSYRQLHRNVRIRIVVGAVQRFLFIMFMPLMALYLTARFGVTLAGVMMLASTLLEIVGTLLGGHLSDRHGRRPLLLMGESGVAAAYLAMAAAEGAHSPMAVYGGFVVSNFAAAMALPANDAMIVDVTTVETRKLVYTINYWAINLALACGVIVGGFLYAGYFGAMLVAVAIGAALVLTVTFLYIAETAPDQTKTENGESYLRNFILGYRLVLTDGVFLALLLAATLRQALEVQINYFVNVHISSTLHSQELFHFGEWRARVTGVELLGFLRAENTLLVVALAFVVHRMLKQVGDRNRIYIGVLLFTVGTMVLAVGTNAWVLLISMLVLTVGELFNVPVQQTLLAELVPEQDRTKYMAVFNLNVRGALLIGSLGMIVSPLLKSRGMAVLYGIFGLLIVIGYRRALNARTDHGLDTPEPAAAPGSSA</sequence>
<dbReference type="GO" id="GO:0022857">
    <property type="term" value="F:transmembrane transporter activity"/>
    <property type="evidence" value="ECO:0007669"/>
    <property type="project" value="InterPro"/>
</dbReference>
<evidence type="ECO:0000256" key="7">
    <source>
        <dbReference type="SAM" id="Phobius"/>
    </source>
</evidence>
<feature type="transmembrane region" description="Helical" evidence="7">
    <location>
        <begin position="41"/>
        <end position="62"/>
    </location>
</feature>
<dbReference type="InterPro" id="IPR020846">
    <property type="entry name" value="MFS_dom"/>
</dbReference>
<feature type="domain" description="Major facilitator superfamily (MFS) profile" evidence="8">
    <location>
        <begin position="1"/>
        <end position="411"/>
    </location>
</feature>
<feature type="transmembrane region" description="Helical" evidence="7">
    <location>
        <begin position="297"/>
        <end position="314"/>
    </location>
</feature>
<evidence type="ECO:0000256" key="2">
    <source>
        <dbReference type="ARBA" id="ARBA00022448"/>
    </source>
</evidence>
<dbReference type="SUPFAM" id="SSF103473">
    <property type="entry name" value="MFS general substrate transporter"/>
    <property type="match status" value="1"/>
</dbReference>
<dbReference type="GO" id="GO:0005886">
    <property type="term" value="C:plasma membrane"/>
    <property type="evidence" value="ECO:0007669"/>
    <property type="project" value="UniProtKB-SubCell"/>
</dbReference>
<evidence type="ECO:0000259" key="8">
    <source>
        <dbReference type="PROSITE" id="PS50850"/>
    </source>
</evidence>
<evidence type="ECO:0000313" key="10">
    <source>
        <dbReference type="Proteomes" id="UP000261811"/>
    </source>
</evidence>
<protein>
    <submittedName>
        <fullName evidence="9">MFS transporter</fullName>
    </submittedName>
</protein>
<dbReference type="EMBL" id="QURH01001054">
    <property type="protein sequence ID" value="RFU36343.1"/>
    <property type="molecule type" value="Genomic_DNA"/>
</dbReference>
<keyword evidence="10" id="KW-1185">Reference proteome</keyword>
<evidence type="ECO:0000256" key="5">
    <source>
        <dbReference type="ARBA" id="ARBA00022989"/>
    </source>
</evidence>
<dbReference type="RefSeq" id="WP_117361966.1">
    <property type="nucleotide sequence ID" value="NZ_QURH01001054.1"/>
</dbReference>
<keyword evidence="3" id="KW-1003">Cell membrane</keyword>
<feature type="transmembrane region" description="Helical" evidence="7">
    <location>
        <begin position="266"/>
        <end position="285"/>
    </location>
</feature>
<feature type="transmembrane region" description="Helical" evidence="7">
    <location>
        <begin position="164"/>
        <end position="185"/>
    </location>
</feature>
<dbReference type="InterPro" id="IPR011701">
    <property type="entry name" value="MFS"/>
</dbReference>
<comment type="subcellular location">
    <subcellularLocation>
        <location evidence="1">Cell membrane</location>
        <topology evidence="1">Multi-pass membrane protein</topology>
    </subcellularLocation>
</comment>
<keyword evidence="4 7" id="KW-0812">Transmembrane</keyword>